<dbReference type="EMBL" id="JAVIIS010000031">
    <property type="protein sequence ID" value="MDX8441989.1"/>
    <property type="molecule type" value="Genomic_DNA"/>
</dbReference>
<keyword evidence="3" id="KW-1185">Reference proteome</keyword>
<dbReference type="Proteomes" id="UP001272097">
    <property type="component" value="Unassembled WGS sequence"/>
</dbReference>
<evidence type="ECO:0000313" key="3">
    <source>
        <dbReference type="Proteomes" id="UP001272097"/>
    </source>
</evidence>
<evidence type="ECO:0000313" key="2">
    <source>
        <dbReference type="EMBL" id="MDX8441989.1"/>
    </source>
</evidence>
<reference evidence="2 3" key="1">
    <citation type="submission" date="2023-08" db="EMBL/GenBank/DDBJ databases">
        <title>Implementing the SeqCode for naming new Mesorhizobium species isolated from Vachellia karroo root nodules.</title>
        <authorList>
            <person name="Van Lill M."/>
        </authorList>
    </citation>
    <scope>NUCLEOTIDE SEQUENCE [LARGE SCALE GENOMIC DNA]</scope>
    <source>
        <strain evidence="2 3">VK3E</strain>
    </source>
</reference>
<name>A0ABU4X100_9HYPH</name>
<proteinExistence type="predicted"/>
<dbReference type="RefSeq" id="WP_320215988.1">
    <property type="nucleotide sequence ID" value="NZ_JAVIIS010000031.1"/>
</dbReference>
<gene>
    <name evidence="2" type="ORF">RFM51_20595</name>
</gene>
<protein>
    <submittedName>
        <fullName evidence="2">Uncharacterized protein</fullName>
    </submittedName>
</protein>
<feature type="region of interest" description="Disordered" evidence="1">
    <location>
        <begin position="1"/>
        <end position="42"/>
    </location>
</feature>
<evidence type="ECO:0000256" key="1">
    <source>
        <dbReference type="SAM" id="MobiDB-lite"/>
    </source>
</evidence>
<comment type="caution">
    <text evidence="2">The sequence shown here is derived from an EMBL/GenBank/DDBJ whole genome shotgun (WGS) entry which is preliminary data.</text>
</comment>
<sequence>MSRPLQERPSPAHPVETTAMVGGKGRRRLVADEIDPVRRKDD</sequence>
<organism evidence="2 3">
    <name type="scientific">Mesorhizobium australafricanum</name>
    <dbReference type="NCBI Taxonomy" id="3072311"/>
    <lineage>
        <taxon>Bacteria</taxon>
        <taxon>Pseudomonadati</taxon>
        <taxon>Pseudomonadota</taxon>
        <taxon>Alphaproteobacteria</taxon>
        <taxon>Hyphomicrobiales</taxon>
        <taxon>Phyllobacteriaceae</taxon>
        <taxon>Mesorhizobium</taxon>
    </lineage>
</organism>
<accession>A0ABU4X100</accession>
<feature type="compositionally biased region" description="Basic and acidic residues" evidence="1">
    <location>
        <begin position="29"/>
        <end position="42"/>
    </location>
</feature>